<organism evidence="2 3">
    <name type="scientific">Solanum verrucosum</name>
    <dbReference type="NCBI Taxonomy" id="315347"/>
    <lineage>
        <taxon>Eukaryota</taxon>
        <taxon>Viridiplantae</taxon>
        <taxon>Streptophyta</taxon>
        <taxon>Embryophyta</taxon>
        <taxon>Tracheophyta</taxon>
        <taxon>Spermatophyta</taxon>
        <taxon>Magnoliopsida</taxon>
        <taxon>eudicotyledons</taxon>
        <taxon>Gunneridae</taxon>
        <taxon>Pentapetalae</taxon>
        <taxon>asterids</taxon>
        <taxon>lamiids</taxon>
        <taxon>Solanales</taxon>
        <taxon>Solanaceae</taxon>
        <taxon>Solanoideae</taxon>
        <taxon>Solaneae</taxon>
        <taxon>Solanum</taxon>
    </lineage>
</organism>
<gene>
    <name evidence="2" type="ORF">MTR67_021462</name>
</gene>
<protein>
    <submittedName>
        <fullName evidence="2">Uncharacterized protein</fullName>
    </submittedName>
</protein>
<keyword evidence="3" id="KW-1185">Reference proteome</keyword>
<feature type="chain" id="PRO_5042046685" evidence="1">
    <location>
        <begin position="19"/>
        <end position="42"/>
    </location>
</feature>
<feature type="signal peptide" evidence="1">
    <location>
        <begin position="1"/>
        <end position="18"/>
    </location>
</feature>
<name>A0AAF0QQ41_SOLVR</name>
<evidence type="ECO:0000313" key="2">
    <source>
        <dbReference type="EMBL" id="WMV28077.1"/>
    </source>
</evidence>
<accession>A0AAF0QQ41</accession>
<dbReference type="AlphaFoldDB" id="A0AAF0QQ41"/>
<dbReference type="EMBL" id="CP133616">
    <property type="protein sequence ID" value="WMV28077.1"/>
    <property type="molecule type" value="Genomic_DNA"/>
</dbReference>
<keyword evidence="1" id="KW-0732">Signal</keyword>
<sequence>MAVICSSFLGFQFSYCLAVHPLDLTYKLLACTALKTFDQTVE</sequence>
<evidence type="ECO:0000256" key="1">
    <source>
        <dbReference type="SAM" id="SignalP"/>
    </source>
</evidence>
<reference evidence="2" key="1">
    <citation type="submission" date="2023-08" db="EMBL/GenBank/DDBJ databases">
        <title>A de novo genome assembly of Solanum verrucosum Schlechtendal, a Mexican diploid species geographically isolated from the other diploid A-genome species in potato relatives.</title>
        <authorList>
            <person name="Hosaka K."/>
        </authorList>
    </citation>
    <scope>NUCLEOTIDE SEQUENCE</scope>
    <source>
        <tissue evidence="2">Young leaves</tissue>
    </source>
</reference>
<evidence type="ECO:0000313" key="3">
    <source>
        <dbReference type="Proteomes" id="UP001234989"/>
    </source>
</evidence>
<proteinExistence type="predicted"/>
<dbReference type="Proteomes" id="UP001234989">
    <property type="component" value="Chromosome 5"/>
</dbReference>